<dbReference type="Pfam" id="PF12349">
    <property type="entry name" value="Sterol-sensing"/>
    <property type="match status" value="1"/>
</dbReference>
<feature type="compositionally biased region" description="Low complexity" evidence="1">
    <location>
        <begin position="1378"/>
        <end position="1395"/>
    </location>
</feature>
<sequence length="1395" mass="158307">MLIFELLNYWLLHKYLKLVRKIINSPKKFIFYPLLLISVLCYHIILGNSSGSYKSSNRYVSKIDLSSSAPSTINSTIKESPCFNPVSQELNLYQIWIQSNEEGENMLSKKLLIESLAFQNKLTENLLDNKGFVQLYSPFQLWNNSIKLLQLDQLPILTINNHLSDISKYSLQGTTKINGMISSSKALTLAFLCDKNNITADNKPCYQILQQNIQALREIANISHFHIFELNNNTVANKEKNYNPVMKISVVPLGFVDYLYLIIIFSSAAAIFVYSLAQKINHVKSKIWLFIGSIVHITLSSMASLSILSFVYKTSYENTPVILFSAPLLVYMVLGLYKSIKISSESTFLVETELDDLTSKDFLHLMAQNMAVSTINLTLSFIILFLILPFNRKVSLLLFSGLSFNFVLQLTFFPAILVLDHARYAQNNLLMTSLLNDLLMEGEEDSGHTSRSNSNRNSRHFHAKKNSNKHRSGITGNKNGKNTILRLAKGLYTSIYNFSGYMEEVYQLRITFFFMCLYMCFINNRFHSVRSSTSIFYKLFSGEKIMLFSKPYPLLLFFDEKKVSLQLIKLYSESGNGYNGNTAINWIINIKSPLFIIKSIVPLSRDNLLLSENFYLNSMITTHKFDFYYFFEFSLFVILMGCVIILILQLFIFQIDEPFLTSEDIIMHDSSASSSTANTSRSSTSNTSISLSSRNNSRHNNNNYSSPDYQHNHYHQKLLMNKYLQNKALLHQETEFHVVELVRNGHSLDVTDIITSSCPFVVSVGLDRKVLVWSPLTNPLPSPLQLPLDIKEYWPIQHIELSNNGFYIVIFGSSGKVTCWSRTAMKFIWELKLPFSDNVYNNSDVPTPLECFFRKRTIPAFMKRKQQQVNGTDSIGSTTMLNRSDSMCSQYSVFDGRYEIPAITIPNTGDDLASTNNTATSNNSYDNIPEDFIFIGQDGFVNIVSELGKLERYKLCPDTLNAAKLISVKKMITPRMNDRILSCDERGDIYVSTAVNNKWKSRKLIVVKDMFNKGQGLMTPASIRKMRRGNLEINTSSATTISTSSDKMVSTTPNIEPKTTFVSDITNVTCTNYQLYTIPFVGMVLKTKEGNKTELIDAQTGTSIKIFQLRPYKQGTLKIFHDQPIHCKFCGSAAVTTLSIAYTALKDNTLVMHTFKLESRTKTSICLRVERDPREIRCLGLDSVVEKICKVSNVEIWDVEKNNTIIGFKRKADHHSKLSGNSNVNSNSYRQDDYVYSSGISSSPSTFFGLRERKKGTHNNKLTSGGSTNTNFNSKSFNIHDMWEGFLLSPNNGGAITYYDIPKGYNGLAINNIGPMNSFGAKSVILAFGNIMKMLYLGNGEFILKNEDGVDHNEVNMGLKFVNKRRRARSSKMQHDSNNNNTAANNNDNHNNMMF</sequence>
<feature type="domain" description="SSD" evidence="3">
    <location>
        <begin position="258"/>
        <end position="419"/>
    </location>
</feature>
<feature type="region of interest" description="Disordered" evidence="1">
    <location>
        <begin position="1366"/>
        <end position="1395"/>
    </location>
</feature>
<evidence type="ECO:0000313" key="5">
    <source>
        <dbReference type="Proteomes" id="UP000262825"/>
    </source>
</evidence>
<accession>A0A376B2A5</accession>
<keyword evidence="2" id="KW-0812">Transmembrane</keyword>
<evidence type="ECO:0000256" key="2">
    <source>
        <dbReference type="SAM" id="Phobius"/>
    </source>
</evidence>
<feature type="transmembrane region" description="Helical" evidence="2">
    <location>
        <begin position="258"/>
        <end position="277"/>
    </location>
</feature>
<dbReference type="PROSITE" id="PS50156">
    <property type="entry name" value="SSD"/>
    <property type="match status" value="1"/>
</dbReference>
<evidence type="ECO:0000313" key="4">
    <source>
        <dbReference type="EMBL" id="SSD58240.1"/>
    </source>
</evidence>
<evidence type="ECO:0000256" key="1">
    <source>
        <dbReference type="SAM" id="MobiDB-lite"/>
    </source>
</evidence>
<dbReference type="InterPro" id="IPR015943">
    <property type="entry name" value="WD40/YVTN_repeat-like_dom_sf"/>
</dbReference>
<keyword evidence="2" id="KW-0472">Membrane</keyword>
<dbReference type="Proteomes" id="UP000262825">
    <property type="component" value="Unassembled WGS sequence"/>
</dbReference>
<dbReference type="EMBL" id="UFAJ01000001">
    <property type="protein sequence ID" value="SSD58240.1"/>
    <property type="molecule type" value="Genomic_DNA"/>
</dbReference>
<dbReference type="OrthoDB" id="3972271at2759"/>
<feature type="transmembrane region" description="Helical" evidence="2">
    <location>
        <begin position="370"/>
        <end position="390"/>
    </location>
</feature>
<feature type="transmembrane region" description="Helical" evidence="2">
    <location>
        <begin position="289"/>
        <end position="312"/>
    </location>
</feature>
<keyword evidence="5" id="KW-1185">Reference proteome</keyword>
<feature type="transmembrane region" description="Helical" evidence="2">
    <location>
        <begin position="627"/>
        <end position="652"/>
    </location>
</feature>
<reference evidence="5" key="1">
    <citation type="submission" date="2018-06" db="EMBL/GenBank/DDBJ databases">
        <authorList>
            <person name="Guldener U."/>
        </authorList>
    </citation>
    <scope>NUCLEOTIDE SEQUENCE [LARGE SCALE GENOMIC DNA]</scope>
    <source>
        <strain evidence="5">UTAD17</strain>
    </source>
</reference>
<evidence type="ECO:0000259" key="3">
    <source>
        <dbReference type="PROSITE" id="PS50156"/>
    </source>
</evidence>
<proteinExistence type="predicted"/>
<gene>
    <name evidence="4" type="ORF">SCODWIG_00001</name>
</gene>
<dbReference type="InterPro" id="IPR000731">
    <property type="entry name" value="SSD"/>
</dbReference>
<organism evidence="4 5">
    <name type="scientific">Saccharomycodes ludwigii</name>
    <dbReference type="NCBI Taxonomy" id="36035"/>
    <lineage>
        <taxon>Eukaryota</taxon>
        <taxon>Fungi</taxon>
        <taxon>Dikarya</taxon>
        <taxon>Ascomycota</taxon>
        <taxon>Saccharomycotina</taxon>
        <taxon>Saccharomycetes</taxon>
        <taxon>Saccharomycodales</taxon>
        <taxon>Saccharomycodaceae</taxon>
        <taxon>Saccharomycodes</taxon>
    </lineage>
</organism>
<dbReference type="SUPFAM" id="SSF117289">
    <property type="entry name" value="Nucleoporin domain"/>
    <property type="match status" value="1"/>
</dbReference>
<feature type="transmembrane region" description="Helical" evidence="2">
    <location>
        <begin position="318"/>
        <end position="337"/>
    </location>
</feature>
<feature type="region of interest" description="Disordered" evidence="1">
    <location>
        <begin position="445"/>
        <end position="478"/>
    </location>
</feature>
<feature type="compositionally biased region" description="Basic residues" evidence="1">
    <location>
        <begin position="457"/>
        <end position="472"/>
    </location>
</feature>
<feature type="region of interest" description="Disordered" evidence="1">
    <location>
        <begin position="672"/>
        <end position="706"/>
    </location>
</feature>
<keyword evidence="2" id="KW-1133">Transmembrane helix</keyword>
<protein>
    <recommendedName>
        <fullName evidence="3">SSD domain-containing protein</fullName>
    </recommendedName>
</protein>
<dbReference type="VEuPathDB" id="FungiDB:SCODWIG_00001"/>
<feature type="transmembrane region" description="Helical" evidence="2">
    <location>
        <begin position="396"/>
        <end position="419"/>
    </location>
</feature>
<dbReference type="InterPro" id="IPR053958">
    <property type="entry name" value="HMGCR/SNAP/NPC1-like_SSD"/>
</dbReference>
<name>A0A376B2A5_9ASCO</name>
<dbReference type="PANTHER" id="PTHR42264">
    <property type="entry name" value="EPHRIN_REC_LIKE DOMAIN-CONTAINING PROTEIN"/>
    <property type="match status" value="1"/>
</dbReference>
<dbReference type="Gene3D" id="2.130.10.10">
    <property type="entry name" value="YVTN repeat-like/Quinoprotein amine dehydrogenase"/>
    <property type="match status" value="1"/>
</dbReference>
<feature type="transmembrane region" description="Helical" evidence="2">
    <location>
        <begin position="29"/>
        <end position="46"/>
    </location>
</feature>